<protein>
    <submittedName>
        <fullName evidence="2">Uncharacterized protein</fullName>
    </submittedName>
</protein>
<keyword evidence="1" id="KW-1133">Transmembrane helix</keyword>
<keyword evidence="1" id="KW-0472">Membrane</keyword>
<dbReference type="EMBL" id="HACM01007504">
    <property type="protein sequence ID" value="CRZ07946.1"/>
    <property type="molecule type" value="Transcribed_RNA"/>
</dbReference>
<accession>A0A0H5R1W4</accession>
<reference evidence="2" key="1">
    <citation type="submission" date="2015-04" db="EMBL/GenBank/DDBJ databases">
        <title>The genome sequence of the plant pathogenic Rhizarian Plasmodiophora brassicae reveals insights in its biotrophic life cycle and the origin of chitin synthesis.</title>
        <authorList>
            <person name="Schwelm A."/>
            <person name="Fogelqvist J."/>
            <person name="Knaust A."/>
            <person name="Julke S."/>
            <person name="Lilja T."/>
            <person name="Dhandapani V."/>
            <person name="Bonilla-Rosso G."/>
            <person name="Karlsson M."/>
            <person name="Shevchenko A."/>
            <person name="Choi S.R."/>
            <person name="Kim H.G."/>
            <person name="Park J.Y."/>
            <person name="Lim Y.P."/>
            <person name="Ludwig-Muller J."/>
            <person name="Dixelius C."/>
        </authorList>
    </citation>
    <scope>NUCLEOTIDE SEQUENCE</scope>
    <source>
        <tissue evidence="2">Potato root galls</tissue>
    </source>
</reference>
<evidence type="ECO:0000256" key="1">
    <source>
        <dbReference type="SAM" id="Phobius"/>
    </source>
</evidence>
<organism evidence="2">
    <name type="scientific">Spongospora subterranea</name>
    <dbReference type="NCBI Taxonomy" id="70186"/>
    <lineage>
        <taxon>Eukaryota</taxon>
        <taxon>Sar</taxon>
        <taxon>Rhizaria</taxon>
        <taxon>Endomyxa</taxon>
        <taxon>Phytomyxea</taxon>
        <taxon>Plasmodiophorida</taxon>
        <taxon>Plasmodiophoridae</taxon>
        <taxon>Spongospora</taxon>
    </lineage>
</organism>
<dbReference type="AlphaFoldDB" id="A0A0H5R1W4"/>
<evidence type="ECO:0000313" key="2">
    <source>
        <dbReference type="EMBL" id="CRZ07946.1"/>
    </source>
</evidence>
<feature type="non-terminal residue" evidence="2">
    <location>
        <position position="103"/>
    </location>
</feature>
<proteinExistence type="predicted"/>
<name>A0A0H5R1W4_9EUKA</name>
<feature type="transmembrane region" description="Helical" evidence="1">
    <location>
        <begin position="31"/>
        <end position="59"/>
    </location>
</feature>
<keyword evidence="1" id="KW-0812">Transmembrane</keyword>
<sequence length="103" mass="11411">MSWSCGSGITVTGHSRTMEYPRTALVTLTPIFYLSFFVLLIVPMVLTPMMLIFVAVFLFQPLNGSEPTLDEAIEKGDEVAEKLATIFDPCTASPYYVERGIGR</sequence>